<gene>
    <name evidence="1" type="primary">IL-3A_173L</name>
    <name evidence="1" type="ORF">PBCVIL3A_173L</name>
</gene>
<accession>M1HVP4</accession>
<organism evidence="1 2">
    <name type="scientific">Paramecium bursaria Chlorella virus IL3A</name>
    <name type="common">PBCV-IL3A</name>
    <dbReference type="NCBI Taxonomy" id="46019"/>
    <lineage>
        <taxon>Viruses</taxon>
        <taxon>Varidnaviria</taxon>
        <taxon>Bamfordvirae</taxon>
        <taxon>Nucleocytoviricota</taxon>
        <taxon>Megaviricetes</taxon>
        <taxon>Algavirales</taxon>
        <taxon>Phycodnaviridae</taxon>
        <taxon>Chlorovirus</taxon>
        <taxon>Chlorovirus illinoense</taxon>
    </lineage>
</organism>
<dbReference type="Proteomes" id="UP000247091">
    <property type="component" value="Segment"/>
</dbReference>
<evidence type="ECO:0000313" key="1">
    <source>
        <dbReference type="EMBL" id="AGE53796.1"/>
    </source>
</evidence>
<reference evidence="1 2" key="1">
    <citation type="submission" date="2012-10" db="EMBL/GenBank/DDBJ databases">
        <title>Towards defining the chloroviruses: a genomic journey through a genus of large DNA viruses.</title>
        <authorList>
            <person name="Jeanniard A."/>
            <person name="Dunigan D.D."/>
            <person name="Gurnon J.R."/>
            <person name="Agarkova I."/>
            <person name="Kang M."/>
            <person name="Vitek J."/>
            <person name="Duncan G."/>
            <person name="McClung O.W."/>
            <person name="Larsen M."/>
            <person name="Claverie J.-M."/>
            <person name="Van Etten J.L."/>
            <person name="Blanc G."/>
        </authorList>
    </citation>
    <scope>NUCLEOTIDE SEQUENCE [LARGE SCALE GENOMIC DNA]</scope>
</reference>
<sequence>MVYNYEAELFEREMVDTSDVESVTDSVEYEPYVSYDDDINEFLDKENDWMFDADEETLVYPTSGFDNGELPDVVDDVIIDNLTPEMVRVINRLYPGDVVEYSYV</sequence>
<dbReference type="EMBL" id="JX997169">
    <property type="protein sequence ID" value="AGE53796.1"/>
    <property type="molecule type" value="Genomic_DNA"/>
</dbReference>
<organismHost>
    <name type="scientific">Chlorella</name>
    <dbReference type="NCBI Taxonomy" id="3071"/>
</organismHost>
<name>M1HVP4_PBCVI</name>
<evidence type="ECO:0000313" key="2">
    <source>
        <dbReference type="Proteomes" id="UP000247091"/>
    </source>
</evidence>
<protein>
    <submittedName>
        <fullName evidence="1">Uncharacterized protein</fullName>
    </submittedName>
</protein>
<proteinExistence type="predicted"/>